<name>A0ABS6S0U5_9BACT</name>
<accession>A0ABS6S0U5</accession>
<gene>
    <name evidence="1" type="ORF">HWQ67_10540</name>
</gene>
<keyword evidence="2" id="KW-1185">Reference proteome</keyword>
<evidence type="ECO:0000313" key="2">
    <source>
        <dbReference type="Proteomes" id="UP001196980"/>
    </source>
</evidence>
<dbReference type="EMBL" id="JABXWD010000184">
    <property type="protein sequence ID" value="MBV6342023.1"/>
    <property type="molecule type" value="Genomic_DNA"/>
</dbReference>
<proteinExistence type="predicted"/>
<reference evidence="1 2" key="1">
    <citation type="journal article" date="2020" name="J Geophys Res Biogeosci">
        <title>Magnetotaxis as an Adaptation to Enable Bacterial Shuttling of Microbial Sulfur and Sulfur Cycling Across Aquatic Oxic#Anoxic Interfaces.</title>
        <authorList>
            <person name="Li J."/>
            <person name="Liu P."/>
            <person name="Wang J."/>
            <person name="Roberts A.P."/>
            <person name="Pan Y."/>
        </authorList>
    </citation>
    <scope>NUCLEOTIDE SEQUENCE [LARGE SCALE GENOMIC DNA]</scope>
    <source>
        <strain evidence="1 2">MYR-1_YQ</strain>
    </source>
</reference>
<comment type="caution">
    <text evidence="1">The sequence shown here is derived from an EMBL/GenBank/DDBJ whole genome shotgun (WGS) entry which is preliminary data.</text>
</comment>
<protein>
    <submittedName>
        <fullName evidence="1">Uncharacterized protein</fullName>
    </submittedName>
</protein>
<evidence type="ECO:0000313" key="1">
    <source>
        <dbReference type="EMBL" id="MBV6342023.1"/>
    </source>
</evidence>
<dbReference type="RefSeq" id="WP_218252652.1">
    <property type="nucleotide sequence ID" value="NZ_JABXWD010000184.1"/>
</dbReference>
<dbReference type="Proteomes" id="UP001196980">
    <property type="component" value="Unassembled WGS sequence"/>
</dbReference>
<sequence length="169" mass="19547">MIERVFFNEQVTRALSLGGHFKPTEEFLGWLYDELGDESSADFVRACNESANSSLKVTLQQMKDFIGRYKRERIMEEARKHSQRRHGVEKVVVCNFGRRCDRCKVEYCDVVANYSFSNIRRVLDKELSLSDALSNLSVEFPGLGYERQLEKFVHHDGNEAARLPFDKTG</sequence>
<organism evidence="1 2">
    <name type="scientific">Candidatus Magnetobacterium casense</name>
    <dbReference type="NCBI Taxonomy" id="1455061"/>
    <lineage>
        <taxon>Bacteria</taxon>
        <taxon>Pseudomonadati</taxon>
        <taxon>Nitrospirota</taxon>
        <taxon>Thermodesulfovibrionia</taxon>
        <taxon>Thermodesulfovibrionales</taxon>
        <taxon>Candidatus Magnetobacteriaceae</taxon>
        <taxon>Candidatus Magnetobacterium</taxon>
    </lineage>
</organism>